<dbReference type="GO" id="GO:0061668">
    <property type="term" value="P:mitochondrial ribosome assembly"/>
    <property type="evidence" value="ECO:0007669"/>
    <property type="project" value="EnsemblFungi"/>
</dbReference>
<dbReference type="HOGENOM" id="CLU_327620_0_0_1"/>
<dbReference type="RefSeq" id="XP_003680071.1">
    <property type="nucleotide sequence ID" value="XM_003680023.1"/>
</dbReference>
<evidence type="ECO:0000313" key="1">
    <source>
        <dbReference type="EMBL" id="CCE90860.1"/>
    </source>
</evidence>
<accession>G8ZQG6</accession>
<keyword evidence="2" id="KW-1185">Reference proteome</keyword>
<dbReference type="AlphaFoldDB" id="G8ZQG6"/>
<proteinExistence type="predicted"/>
<dbReference type="EMBL" id="HE616743">
    <property type="protein sequence ID" value="CCE90860.1"/>
    <property type="molecule type" value="Genomic_DNA"/>
</dbReference>
<dbReference type="eggNOG" id="ENOG502QQPQ">
    <property type="taxonomic scope" value="Eukaryota"/>
</dbReference>
<dbReference type="FunCoup" id="G8ZQG6">
    <property type="interactions" value="296"/>
</dbReference>
<dbReference type="GO" id="GO:0005739">
    <property type="term" value="C:mitochondrion"/>
    <property type="evidence" value="ECO:0007669"/>
    <property type="project" value="GOC"/>
</dbReference>
<evidence type="ECO:0000313" key="2">
    <source>
        <dbReference type="Proteomes" id="UP000005627"/>
    </source>
</evidence>
<dbReference type="OrthoDB" id="185373at2759"/>
<dbReference type="GO" id="GO:0032543">
    <property type="term" value="P:mitochondrial translation"/>
    <property type="evidence" value="ECO:0007669"/>
    <property type="project" value="EnsemblFungi"/>
</dbReference>
<dbReference type="GO" id="GO:0008494">
    <property type="term" value="F:translation activator activity"/>
    <property type="evidence" value="ECO:0007669"/>
    <property type="project" value="EnsemblFungi"/>
</dbReference>
<dbReference type="Proteomes" id="UP000005627">
    <property type="component" value="Chromosome 2"/>
</dbReference>
<gene>
    <name evidence="1" type="primary">TDEL0B07310</name>
    <name evidence="1" type="ORF">TDEL_0B07310</name>
</gene>
<dbReference type="InParanoid" id="G8ZQG6"/>
<sequence>MLRATRLGCRCLSRAHVRYYRKRRMLTGHIPTLKNNEILREQKVINIDAPSPDVVENKLRSLGFENLDAENSMQDMMLSYFSQANAGFKRGSKNLKKLQNDLMANDTSDDAKLGALFNYLLEESNLEIRRLQTMNKDKVDINNESRMIDKELESETELENAIVSELFKPTGKDGETYLMNTDFIYEILTDLNNRKKPLGAKVLSIDQLVEAFELAKTVPIEGRRRRGIFLAGNLIYSLGKVRMDPVNESFYIESLVNYGLYKKAYNLFESVREKVNERWWYEMGMMIALRGNYLRKLDTLLAIADEKFDSYPYIAPKMLQLAIKKKLYIRDFESANALSDRYLEIISQYGLKCSSDRDHKMIKFQSEGEADEYLNEIEVPTIQGLLAIIDYHFFRKNFDMGYKLMASYLEKTSDDEVSLQFLIVRLKLNLLRNMNGLKVALEPHIPRTVAKNRLRNLQRSFNKMVGEMNVDPSVCQELLFDSISSLVQNPLLTKTVEGLLVSSMKEQALSPSKSFRGLIKLLLATEREKDAMKLLTNMELAFKISQDCTRTHEDQFYTPANAHHYAEFVEYYTILAARGKSKRPLVTYEKNISKLLARMEATGVRYNAVFLAKLLVFYKGNNDFGNLFKIINEILEVKHDISTPADANRTSFYGRRDITRGLYAEIWNAYSRYYYVYSREWQTIGKKSNYVGWRNNVSKIMEKTKIHPSTPIRTLFANMINADNILPDERMYFVILVTFMKKREWEAIPGVLTAMESIHGLPISDELVNYFMKGLEREYIMARRQKIDLSGQEDQEINSSMKQFIQQLKKNAVVQKPESGDPNTVNILIENILALQRYKSPSDHDFFQVTEAMKAMQCERPNIQDLIDNVQSTDSFM</sequence>
<name>G8ZQG6_TORDE</name>
<reference evidence="1 2" key="1">
    <citation type="journal article" date="2011" name="Proc. Natl. Acad. Sci. U.S.A.">
        <title>Evolutionary erosion of yeast sex chromosomes by mating-type switching accidents.</title>
        <authorList>
            <person name="Gordon J.L."/>
            <person name="Armisen D."/>
            <person name="Proux-Wera E."/>
            <person name="Oheigeartaigh S.S."/>
            <person name="Byrne K.P."/>
            <person name="Wolfe K.H."/>
        </authorList>
    </citation>
    <scope>NUCLEOTIDE SEQUENCE [LARGE SCALE GENOMIC DNA]</scope>
    <source>
        <strain evidence="2">ATCC 10662 / CBS 1146 / NBRC 0425 / NCYC 2629 / NRRL Y-866</strain>
    </source>
</reference>
<dbReference type="KEGG" id="tdl:TDEL_0B07310"/>
<organism evidence="1 2">
    <name type="scientific">Torulaspora delbrueckii</name>
    <name type="common">Yeast</name>
    <name type="synonym">Candida colliculosa</name>
    <dbReference type="NCBI Taxonomy" id="4950"/>
    <lineage>
        <taxon>Eukaryota</taxon>
        <taxon>Fungi</taxon>
        <taxon>Dikarya</taxon>
        <taxon>Ascomycota</taxon>
        <taxon>Saccharomycotina</taxon>
        <taxon>Saccharomycetes</taxon>
        <taxon>Saccharomycetales</taxon>
        <taxon>Saccharomycetaceae</taxon>
        <taxon>Torulaspora</taxon>
    </lineage>
</organism>
<dbReference type="GeneID" id="11505254"/>
<protein>
    <submittedName>
        <fullName evidence="1">Uncharacterized protein</fullName>
    </submittedName>
</protein>